<evidence type="ECO:0000256" key="4">
    <source>
        <dbReference type="ARBA" id="ARBA00023187"/>
    </source>
</evidence>
<comment type="subcellular location">
    <subcellularLocation>
        <location evidence="1">Nucleus</location>
    </subcellularLocation>
</comment>
<gene>
    <name evidence="8" type="ORF">BUALT_Bualt18G0121700</name>
</gene>
<evidence type="ECO:0000313" key="8">
    <source>
        <dbReference type="EMBL" id="KAG8365591.1"/>
    </source>
</evidence>
<dbReference type="GO" id="GO:0005685">
    <property type="term" value="C:U1 snRNP"/>
    <property type="evidence" value="ECO:0007669"/>
    <property type="project" value="TreeGrafter"/>
</dbReference>
<dbReference type="Pfam" id="PF23241">
    <property type="entry name" value="HAT_PRP39_C"/>
    <property type="match status" value="1"/>
</dbReference>
<dbReference type="Proteomes" id="UP000826271">
    <property type="component" value="Unassembled WGS sequence"/>
</dbReference>
<reference evidence="8" key="1">
    <citation type="submission" date="2019-10" db="EMBL/GenBank/DDBJ databases">
        <authorList>
            <person name="Zhang R."/>
            <person name="Pan Y."/>
            <person name="Wang J."/>
            <person name="Ma R."/>
            <person name="Yu S."/>
        </authorList>
    </citation>
    <scope>NUCLEOTIDE SEQUENCE</scope>
    <source>
        <strain evidence="8">LA-IB0</strain>
        <tissue evidence="8">Leaf</tissue>
    </source>
</reference>
<dbReference type="Gene3D" id="1.25.40.10">
    <property type="entry name" value="Tetratricopeptide repeat domain"/>
    <property type="match status" value="2"/>
</dbReference>
<proteinExistence type="inferred from homology"/>
<evidence type="ECO:0000256" key="3">
    <source>
        <dbReference type="ARBA" id="ARBA00022737"/>
    </source>
</evidence>
<dbReference type="GO" id="GO:0000243">
    <property type="term" value="C:commitment complex"/>
    <property type="evidence" value="ECO:0007669"/>
    <property type="project" value="TreeGrafter"/>
</dbReference>
<feature type="compositionally biased region" description="Polar residues" evidence="7">
    <location>
        <begin position="897"/>
        <end position="913"/>
    </location>
</feature>
<evidence type="ECO:0000256" key="7">
    <source>
        <dbReference type="SAM" id="MobiDB-lite"/>
    </source>
</evidence>
<keyword evidence="2" id="KW-0507">mRNA processing</keyword>
<feature type="compositionally biased region" description="Polar residues" evidence="7">
    <location>
        <begin position="926"/>
        <end position="938"/>
    </location>
</feature>
<evidence type="ECO:0000256" key="6">
    <source>
        <dbReference type="ARBA" id="ARBA00038019"/>
    </source>
</evidence>
<protein>
    <recommendedName>
        <fullName evidence="10">Pre-mRNA-processing factor 39</fullName>
    </recommendedName>
</protein>
<dbReference type="InterPro" id="IPR059164">
    <property type="entry name" value="HAT_PRP39_C"/>
</dbReference>
<dbReference type="Pfam" id="PF23240">
    <property type="entry name" value="HAT_PRP39_N"/>
    <property type="match status" value="1"/>
</dbReference>
<name>A0AAV6W331_9LAMI</name>
<dbReference type="GO" id="GO:0071004">
    <property type="term" value="C:U2-type prespliceosome"/>
    <property type="evidence" value="ECO:0007669"/>
    <property type="project" value="TreeGrafter"/>
</dbReference>
<dbReference type="FunFam" id="1.25.40.10:FF:000064">
    <property type="entry name" value="Putative pre-mrna-processing factor 39"/>
    <property type="match status" value="1"/>
</dbReference>
<evidence type="ECO:0000313" key="9">
    <source>
        <dbReference type="Proteomes" id="UP000826271"/>
    </source>
</evidence>
<dbReference type="PANTHER" id="PTHR17204">
    <property type="entry name" value="PRE-MRNA PROCESSING PROTEIN PRP39-RELATED"/>
    <property type="match status" value="1"/>
</dbReference>
<comment type="caution">
    <text evidence="8">The sequence shown here is derived from an EMBL/GenBank/DDBJ whole genome shotgun (WGS) entry which is preliminary data.</text>
</comment>
<dbReference type="InterPro" id="IPR003107">
    <property type="entry name" value="HAT"/>
</dbReference>
<dbReference type="AlphaFoldDB" id="A0AAV6W331"/>
<feature type="region of interest" description="Disordered" evidence="7">
    <location>
        <begin position="897"/>
        <end position="938"/>
    </location>
</feature>
<evidence type="ECO:0000256" key="1">
    <source>
        <dbReference type="ARBA" id="ARBA00004123"/>
    </source>
</evidence>
<feature type="region of interest" description="Disordered" evidence="7">
    <location>
        <begin position="631"/>
        <end position="658"/>
    </location>
</feature>
<organism evidence="8 9">
    <name type="scientific">Buddleja alternifolia</name>
    <dbReference type="NCBI Taxonomy" id="168488"/>
    <lineage>
        <taxon>Eukaryota</taxon>
        <taxon>Viridiplantae</taxon>
        <taxon>Streptophyta</taxon>
        <taxon>Embryophyta</taxon>
        <taxon>Tracheophyta</taxon>
        <taxon>Spermatophyta</taxon>
        <taxon>Magnoliopsida</taxon>
        <taxon>eudicotyledons</taxon>
        <taxon>Gunneridae</taxon>
        <taxon>Pentapetalae</taxon>
        <taxon>asterids</taxon>
        <taxon>lamiids</taxon>
        <taxon>Lamiales</taxon>
        <taxon>Scrophulariaceae</taxon>
        <taxon>Buddlejeae</taxon>
        <taxon>Buddleja</taxon>
    </lineage>
</organism>
<dbReference type="GO" id="GO:0030627">
    <property type="term" value="F:pre-mRNA 5'-splice site binding"/>
    <property type="evidence" value="ECO:0007669"/>
    <property type="project" value="TreeGrafter"/>
</dbReference>
<sequence length="938" mass="106938">MAAAPNSNAANATSLAQKLNKMIAGGSLNYNSWRSLILEFETASPEDIDNISLAYDSFLSVFPLCHWHLEKYAYHKAKLCGSEEAIKVYERGAGVAMFSVGFWVDYFTFGAVCFGDPEDVRRLFGRAFSFVGKDYFCHALWDKYMKYEFSQEGWSFLAQGYIQALKFPTKKLHFYYDNFKQFVANLEEEIGYEKNDSVEVEQVTVPCAAVEVSNDKISLVIEELLGSADKSLKSKALDKYRSIGEEFYQEACQVDEKIKCFERNIRRQYFSVTPLDVDQLNNWHLYLDFIEKQDNLDWAVKLYERCLIPCANYPEFWMRYVEFLESKGGCEMAISALDRATQIFLKNEREIHLFNARFKEHIGDVNGARSALLMCDTNTDSAFIEKVVLQANMERRLGNFAAATVMYEKALETAIEKQKLHILPGLYSHCSRLTFLITGNVDAARDVLIDGLRHVPRCRFLLEELIKFAMMHEGGSQINVVDSIIADAISPGSDEYEGFTAKDREDISCLFLEFVNLCGTVQDVRKTWNRHVKLFPHLLRIKTTYKHPTSGKYLLDKKQSYELAVHDQPLGKETVVLSDENASRGNEIASTELSNQSKEIVLSMHDSDHDLPHQIKPGPMDVSVELANETRENALSPSQSAHEVGNLSGTTNKSVEASHPGLNYVRPELDHEIKQQKQSVSLDTISLNSHNEPERDGSVGHQNNTPTKIHCQSDLGPLQEDKVTDQARPVNMMETPNSFSTGQPTPSPSPVPYPQENMNQITSLGTQQHPWQANPNVAMNQMLQYYYQQQQYQQQYQYYYNQQAYQQQYVQQQQLQSSPYQNLQAQQGPGPQMNFQPGHEKQYNQCQEQAAYQAHQLGYQQQAAQGQQLLLQQYQQYQQGYQQQQQSHEGHLCMQEQQMQPHPQNTSQIQQVPKTAPADYDGASEPSVSHVQSPQAVQ</sequence>
<feature type="region of interest" description="Disordered" evidence="7">
    <location>
        <begin position="732"/>
        <end position="753"/>
    </location>
</feature>
<accession>A0AAV6W331</accession>
<keyword evidence="4" id="KW-0508">mRNA splicing</keyword>
<keyword evidence="5" id="KW-0539">Nucleus</keyword>
<feature type="compositionally biased region" description="Polar residues" evidence="7">
    <location>
        <begin position="633"/>
        <end position="655"/>
    </location>
</feature>
<dbReference type="EMBL" id="WHWC01000018">
    <property type="protein sequence ID" value="KAG8365591.1"/>
    <property type="molecule type" value="Genomic_DNA"/>
</dbReference>
<dbReference type="SMART" id="SM00386">
    <property type="entry name" value="HAT"/>
    <property type="match status" value="4"/>
</dbReference>
<evidence type="ECO:0000256" key="5">
    <source>
        <dbReference type="ARBA" id="ARBA00023242"/>
    </source>
</evidence>
<dbReference type="FunFam" id="1.25.40.10:FF:000159">
    <property type="entry name" value="Tetratricopeptide repeat (TPR)-like superfamily protein"/>
    <property type="match status" value="1"/>
</dbReference>
<dbReference type="PANTHER" id="PTHR17204:SF26">
    <property type="entry name" value="PRE-MRNA-PROCESSING FACTOR 39-2"/>
    <property type="match status" value="1"/>
</dbReference>
<dbReference type="GO" id="GO:0000395">
    <property type="term" value="P:mRNA 5'-splice site recognition"/>
    <property type="evidence" value="ECO:0007669"/>
    <property type="project" value="TreeGrafter"/>
</dbReference>
<dbReference type="InterPro" id="IPR011990">
    <property type="entry name" value="TPR-like_helical_dom_sf"/>
</dbReference>
<feature type="region of interest" description="Disordered" evidence="7">
    <location>
        <begin position="820"/>
        <end position="842"/>
    </location>
</feature>
<comment type="similarity">
    <text evidence="6">Belongs to the PRP39 family.</text>
</comment>
<keyword evidence="9" id="KW-1185">Reference proteome</keyword>
<feature type="region of interest" description="Disordered" evidence="7">
    <location>
        <begin position="687"/>
        <end position="720"/>
    </location>
</feature>
<keyword evidence="3" id="KW-0677">Repeat</keyword>
<dbReference type="SUPFAM" id="SSF48452">
    <property type="entry name" value="TPR-like"/>
    <property type="match status" value="1"/>
</dbReference>
<evidence type="ECO:0000256" key="2">
    <source>
        <dbReference type="ARBA" id="ARBA00022664"/>
    </source>
</evidence>
<feature type="compositionally biased region" description="Polar residues" evidence="7">
    <location>
        <begin position="825"/>
        <end position="835"/>
    </location>
</feature>
<evidence type="ECO:0008006" key="10">
    <source>
        <dbReference type="Google" id="ProtNLM"/>
    </source>
</evidence>